<sequence length="297" mass="31981">MIRYGTHPIAWSNDDDPTLGTADLDRILTEAAEIGFAGIEKGASFPDDPDALKEKLGAHKLDLATAPSGLRLLERSADDELTALKPVIDLLKAMDAKVLVAYEASNEIASDDAKPISARPTLAPEDFSSFGLKLEQLATALADQGLTLAYQPHMGTVVQTPDEIDRLMLETGPNLKLCFDSGHVYFGGGDPAQVLTRHLPRVAHVHFSNIRVRELTRARMDDTSYLGAIRKGVFTVPGDRDGSVDFRTCMNLLTASGFDGWVVVAAGCNPERNDPAKDQALALRTLEALSGNERSAA</sequence>
<dbReference type="InterPro" id="IPR013022">
    <property type="entry name" value="Xyl_isomerase-like_TIM-brl"/>
</dbReference>
<protein>
    <submittedName>
        <fullName evidence="2">Myo-inosose-2 dehydratase</fullName>
    </submittedName>
</protein>
<dbReference type="PANTHER" id="PTHR12110:SF41">
    <property type="entry name" value="INOSOSE DEHYDRATASE"/>
    <property type="match status" value="1"/>
</dbReference>
<dbReference type="PANTHER" id="PTHR12110">
    <property type="entry name" value="HYDROXYPYRUVATE ISOMERASE"/>
    <property type="match status" value="1"/>
</dbReference>
<comment type="caution">
    <text evidence="2">The sequence shown here is derived from an EMBL/GenBank/DDBJ whole genome shotgun (WGS) entry which is preliminary data.</text>
</comment>
<dbReference type="Gene3D" id="3.20.20.150">
    <property type="entry name" value="Divalent-metal-dependent TIM barrel enzymes"/>
    <property type="match status" value="1"/>
</dbReference>
<dbReference type="OrthoDB" id="9804047at2"/>
<keyword evidence="3" id="KW-1185">Reference proteome</keyword>
<organism evidence="2 3">
    <name type="scientific">Palleronia sediminis</name>
    <dbReference type="NCBI Taxonomy" id="2547833"/>
    <lineage>
        <taxon>Bacteria</taxon>
        <taxon>Pseudomonadati</taxon>
        <taxon>Pseudomonadota</taxon>
        <taxon>Alphaproteobacteria</taxon>
        <taxon>Rhodobacterales</taxon>
        <taxon>Roseobacteraceae</taxon>
        <taxon>Palleronia</taxon>
    </lineage>
</organism>
<accession>A0A4V3B978</accession>
<evidence type="ECO:0000313" key="2">
    <source>
        <dbReference type="EMBL" id="TDL78209.1"/>
    </source>
</evidence>
<dbReference type="EMBL" id="SNAA01000013">
    <property type="protein sequence ID" value="TDL78209.1"/>
    <property type="molecule type" value="Genomic_DNA"/>
</dbReference>
<name>A0A4V3B978_9RHOB</name>
<dbReference type="AlphaFoldDB" id="A0A4V3B978"/>
<reference evidence="2 3" key="1">
    <citation type="submission" date="2019-03" db="EMBL/GenBank/DDBJ databases">
        <title>Primorskyibacter sp. SS33 isolated from sediments.</title>
        <authorList>
            <person name="Xunke S."/>
        </authorList>
    </citation>
    <scope>NUCLEOTIDE SEQUENCE [LARGE SCALE GENOMIC DNA]</scope>
    <source>
        <strain evidence="2 3">SS33</strain>
    </source>
</reference>
<evidence type="ECO:0000313" key="3">
    <source>
        <dbReference type="Proteomes" id="UP000295701"/>
    </source>
</evidence>
<feature type="domain" description="Xylose isomerase-like TIM barrel" evidence="1">
    <location>
        <begin position="29"/>
        <end position="284"/>
    </location>
</feature>
<gene>
    <name evidence="2" type="ORF">E2L08_12000</name>
</gene>
<dbReference type="RefSeq" id="WP_133397333.1">
    <property type="nucleotide sequence ID" value="NZ_SNAA01000013.1"/>
</dbReference>
<proteinExistence type="predicted"/>
<dbReference type="InterPro" id="IPR036237">
    <property type="entry name" value="Xyl_isomerase-like_sf"/>
</dbReference>
<evidence type="ECO:0000259" key="1">
    <source>
        <dbReference type="Pfam" id="PF01261"/>
    </source>
</evidence>
<dbReference type="InterPro" id="IPR050312">
    <property type="entry name" value="IolE/XylAMocC-like"/>
</dbReference>
<dbReference type="Pfam" id="PF01261">
    <property type="entry name" value="AP_endonuc_2"/>
    <property type="match status" value="1"/>
</dbReference>
<dbReference type="Proteomes" id="UP000295701">
    <property type="component" value="Unassembled WGS sequence"/>
</dbReference>
<dbReference type="SUPFAM" id="SSF51658">
    <property type="entry name" value="Xylose isomerase-like"/>
    <property type="match status" value="1"/>
</dbReference>